<reference evidence="2 3" key="1">
    <citation type="submission" date="2024-03" db="EMBL/GenBank/DDBJ databases">
        <title>Genome-scale model development and genomic sequencing of the oleaginous clade Lipomyces.</title>
        <authorList>
            <consortium name="Lawrence Berkeley National Laboratory"/>
            <person name="Czajka J.J."/>
            <person name="Han Y."/>
            <person name="Kim J."/>
            <person name="Mondo S.J."/>
            <person name="Hofstad B.A."/>
            <person name="Robles A."/>
            <person name="Haridas S."/>
            <person name="Riley R."/>
            <person name="LaButti K."/>
            <person name="Pangilinan J."/>
            <person name="Andreopoulos W."/>
            <person name="Lipzen A."/>
            <person name="Yan J."/>
            <person name="Wang M."/>
            <person name="Ng V."/>
            <person name="Grigoriev I.V."/>
            <person name="Spatafora J.W."/>
            <person name="Magnuson J.K."/>
            <person name="Baker S.E."/>
            <person name="Pomraning K.R."/>
        </authorList>
    </citation>
    <scope>NUCLEOTIDE SEQUENCE [LARGE SCALE GENOMIC DNA]</scope>
    <source>
        <strain evidence="2 3">Phaff 52-87</strain>
    </source>
</reference>
<dbReference type="InterPro" id="IPR044852">
    <property type="entry name" value="WBP2-like"/>
</dbReference>
<dbReference type="PANTHER" id="PTHR31606">
    <property type="entry name" value="WW DOMAIN BINDING PROTEIN 2, ISOFORM E"/>
    <property type="match status" value="1"/>
</dbReference>
<evidence type="ECO:0000256" key="1">
    <source>
        <dbReference type="SAM" id="MobiDB-lite"/>
    </source>
</evidence>
<feature type="region of interest" description="Disordered" evidence="1">
    <location>
        <begin position="179"/>
        <end position="211"/>
    </location>
</feature>
<proteinExistence type="predicted"/>
<sequence length="211" mass="22546">MSLNWVMLDRSGSGFVPLPGETTIYSAPQRSSFRLRTVGKLAGSESSMFPGHAPTTDRPPKLDASSGRLILTSHRVLYLPDSPESARFRSFAAPLGNIRDAHLVQPWFGPNQWCSVVLPVPDGGLPNVPLELTVTFKDGGAFEFDESFVRIRERMNDGINHIDDLPSYAPAYAATPAAAAPAAAPTPAPVHPTASDADDLPPPPYESALSG</sequence>
<dbReference type="GeneID" id="90037969"/>
<evidence type="ECO:0000313" key="3">
    <source>
        <dbReference type="Proteomes" id="UP001498771"/>
    </source>
</evidence>
<evidence type="ECO:0000313" key="2">
    <source>
        <dbReference type="EMBL" id="KAK7205952.1"/>
    </source>
</evidence>
<dbReference type="Proteomes" id="UP001498771">
    <property type="component" value="Unassembled WGS sequence"/>
</dbReference>
<protein>
    <recommendedName>
        <fullName evidence="4">GRAM domain-containing protein</fullName>
    </recommendedName>
</protein>
<dbReference type="CDD" id="cd13214">
    <property type="entry name" value="PH-GRAM_WBP2"/>
    <property type="match status" value="1"/>
</dbReference>
<name>A0ABR1F867_9ASCO</name>
<dbReference type="RefSeq" id="XP_064768985.1">
    <property type="nucleotide sequence ID" value="XM_064912457.1"/>
</dbReference>
<dbReference type="EMBL" id="JBBJBU010000004">
    <property type="protein sequence ID" value="KAK7205952.1"/>
    <property type="molecule type" value="Genomic_DNA"/>
</dbReference>
<dbReference type="PANTHER" id="PTHR31606:SF1">
    <property type="entry name" value="WW DOMAIN BINDING PROTEIN 2, ISOFORM E"/>
    <property type="match status" value="1"/>
</dbReference>
<keyword evidence="3" id="KW-1185">Reference proteome</keyword>
<accession>A0ABR1F867</accession>
<evidence type="ECO:0008006" key="4">
    <source>
        <dbReference type="Google" id="ProtNLM"/>
    </source>
</evidence>
<dbReference type="SUPFAM" id="SSF50729">
    <property type="entry name" value="PH domain-like"/>
    <property type="match status" value="1"/>
</dbReference>
<gene>
    <name evidence="2" type="ORF">BZA70DRAFT_277512</name>
</gene>
<organism evidence="2 3">
    <name type="scientific">Myxozyma melibiosi</name>
    <dbReference type="NCBI Taxonomy" id="54550"/>
    <lineage>
        <taxon>Eukaryota</taxon>
        <taxon>Fungi</taxon>
        <taxon>Dikarya</taxon>
        <taxon>Ascomycota</taxon>
        <taxon>Saccharomycotina</taxon>
        <taxon>Lipomycetes</taxon>
        <taxon>Lipomycetales</taxon>
        <taxon>Lipomycetaceae</taxon>
        <taxon>Myxozyma</taxon>
    </lineage>
</organism>
<comment type="caution">
    <text evidence="2">The sequence shown here is derived from an EMBL/GenBank/DDBJ whole genome shotgun (WGS) entry which is preliminary data.</text>
</comment>